<keyword evidence="4" id="KW-0444">Lipid biosynthesis</keyword>
<dbReference type="EMBL" id="JPIU01000038">
    <property type="protein sequence ID" value="KIO44995.1"/>
    <property type="molecule type" value="Genomic_DNA"/>
</dbReference>
<evidence type="ECO:0000313" key="11">
    <source>
        <dbReference type="EMBL" id="KIO43282.1"/>
    </source>
</evidence>
<dbReference type="Proteomes" id="UP000031937">
    <property type="component" value="Unassembled WGS sequence"/>
</dbReference>
<reference evidence="12 14" key="1">
    <citation type="submission" date="2014-07" db="EMBL/GenBank/DDBJ databases">
        <title>Porphyromonadaceae bacterium OUH 308042 = ATCC BAA-2681 = DSM 28342 draft genome.</title>
        <authorList>
            <person name="Sydenham T.V."/>
            <person name="Hasman H."/>
            <person name="Justensen U.S."/>
        </authorList>
    </citation>
    <scope>NUCLEOTIDE SEQUENCE [LARGE SCALE GENOMIC DNA]</scope>
    <source>
        <strain evidence="12 14">OUH 308042</strain>
    </source>
</reference>
<dbReference type="AlphaFoldDB" id="A0A0C3R5K6"/>
<dbReference type="Pfam" id="PF02684">
    <property type="entry name" value="LpxB"/>
    <property type="match status" value="1"/>
</dbReference>
<sequence length="380" mass="43082">MKYYIIAGEASGDLHASNLIKGLRREDPEAVIRGWGGDLMRNAGCEIVRHYKDTAIMGFLTVLKNLGKIKENIEACHRDILAWKPDVVILVDYGGFNLRVAKFIKAAGIPVFYYISPKIWAWNTGRVKKIKCLVDRMYVIFPFEVDFYRQFDYTVQYAGNPLVDAIHDRDFKDESYADFIRGNQLPDKPIIALLAGSRSQELKHVLPEMLSMVKHFPGYQFVIAGAPSMSDTDYTPYIKGLDIRIVYGQTYRLLKQARCALVTSGTATLETAILKTPQVVCYSGEGGALSYFLFKTFVKVKYISLVNLIAGKEVVRELLMQKLNEKNLLKALSAILPDDGPRVQMLREYEEVNRRLGDPGASERFARMMIRDLKELKGRG</sequence>
<dbReference type="EMBL" id="JPIT01000032">
    <property type="protein sequence ID" value="KIO43282.1"/>
    <property type="molecule type" value="Genomic_DNA"/>
</dbReference>
<evidence type="ECO:0000313" key="14">
    <source>
        <dbReference type="Proteomes" id="UP000031980"/>
    </source>
</evidence>
<comment type="function">
    <text evidence="1">Condensation of UDP-2,3-diacylglucosamine and 2,3-diacylglucosamine-1-phosphate to form lipid A disaccharide, a precursor of lipid A, a phosphorylated glycolipid that anchors the lipopolysaccharide to the outer membrane of the cell.</text>
</comment>
<dbReference type="PANTHER" id="PTHR30372">
    <property type="entry name" value="LIPID-A-DISACCHARIDE SYNTHASE"/>
    <property type="match status" value="1"/>
</dbReference>
<evidence type="ECO:0000256" key="6">
    <source>
        <dbReference type="ARBA" id="ARBA00022676"/>
    </source>
</evidence>
<evidence type="ECO:0000256" key="4">
    <source>
        <dbReference type="ARBA" id="ARBA00022516"/>
    </source>
</evidence>
<evidence type="ECO:0000256" key="3">
    <source>
        <dbReference type="ARBA" id="ARBA00020902"/>
    </source>
</evidence>
<dbReference type="GO" id="GO:0005543">
    <property type="term" value="F:phospholipid binding"/>
    <property type="evidence" value="ECO:0007669"/>
    <property type="project" value="TreeGrafter"/>
</dbReference>
<evidence type="ECO:0000256" key="10">
    <source>
        <dbReference type="NCBIfam" id="TIGR00215"/>
    </source>
</evidence>
<gene>
    <name evidence="12" type="ORF">BA92_08275</name>
    <name evidence="11" type="ORF">IE90_13880</name>
</gene>
<keyword evidence="6" id="KW-0328">Glycosyltransferase</keyword>
<dbReference type="SUPFAM" id="SSF53756">
    <property type="entry name" value="UDP-Glycosyltransferase/glycogen phosphorylase"/>
    <property type="match status" value="1"/>
</dbReference>
<evidence type="ECO:0000256" key="7">
    <source>
        <dbReference type="ARBA" id="ARBA00022679"/>
    </source>
</evidence>
<proteinExistence type="predicted"/>
<organism evidence="12 14">
    <name type="scientific">Sanguibacteroides justesenii</name>
    <dbReference type="NCBI Taxonomy" id="1547597"/>
    <lineage>
        <taxon>Bacteria</taxon>
        <taxon>Pseudomonadati</taxon>
        <taxon>Bacteroidota</taxon>
        <taxon>Bacteroidia</taxon>
        <taxon>Bacteroidales</taxon>
        <taxon>Porphyromonadaceae</taxon>
        <taxon>Sanguibacteroides</taxon>
    </lineage>
</organism>
<keyword evidence="5" id="KW-0441">Lipid A biosynthesis</keyword>
<keyword evidence="7" id="KW-0808">Transferase</keyword>
<evidence type="ECO:0000256" key="2">
    <source>
        <dbReference type="ARBA" id="ARBA00012687"/>
    </source>
</evidence>
<dbReference type="GO" id="GO:0009245">
    <property type="term" value="P:lipid A biosynthetic process"/>
    <property type="evidence" value="ECO:0007669"/>
    <property type="project" value="UniProtKB-UniRule"/>
</dbReference>
<keyword evidence="14" id="KW-1185">Reference proteome</keyword>
<comment type="catalytic activity">
    <reaction evidence="9">
        <text>a lipid X + a UDP-2-N,3-O-bis[(3R)-3-hydroxyacyl]-alpha-D-glucosamine = a lipid A disaccharide + UDP + H(+)</text>
        <dbReference type="Rhea" id="RHEA:67828"/>
        <dbReference type="ChEBI" id="CHEBI:15378"/>
        <dbReference type="ChEBI" id="CHEBI:58223"/>
        <dbReference type="ChEBI" id="CHEBI:137748"/>
        <dbReference type="ChEBI" id="CHEBI:176338"/>
        <dbReference type="ChEBI" id="CHEBI:176343"/>
        <dbReference type="EC" id="2.4.1.182"/>
    </reaction>
</comment>
<dbReference type="Proteomes" id="UP000031980">
    <property type="component" value="Unassembled WGS sequence"/>
</dbReference>
<reference evidence="11 13" key="2">
    <citation type="submission" date="2014-07" db="EMBL/GenBank/DDBJ databases">
        <title>Porphyromonadaceae bacterium OUH 334697 = ATCC BAA-2682 = DSM 28341 draft genome.</title>
        <authorList>
            <person name="Sydenham T.V."/>
            <person name="Hasman H."/>
            <person name="Justesen U.S."/>
        </authorList>
    </citation>
    <scope>NUCLEOTIDE SEQUENCE [LARGE SCALE GENOMIC DNA]</scope>
    <source>
        <strain evidence="11 13">OUH 334697</strain>
    </source>
</reference>
<dbReference type="GO" id="GO:0016020">
    <property type="term" value="C:membrane"/>
    <property type="evidence" value="ECO:0007669"/>
    <property type="project" value="GOC"/>
</dbReference>
<dbReference type="GO" id="GO:0008915">
    <property type="term" value="F:lipid-A-disaccharide synthase activity"/>
    <property type="evidence" value="ECO:0007669"/>
    <property type="project" value="UniProtKB-UniRule"/>
</dbReference>
<evidence type="ECO:0000313" key="13">
    <source>
        <dbReference type="Proteomes" id="UP000031937"/>
    </source>
</evidence>
<evidence type="ECO:0000256" key="5">
    <source>
        <dbReference type="ARBA" id="ARBA00022556"/>
    </source>
</evidence>
<evidence type="ECO:0000256" key="8">
    <source>
        <dbReference type="ARBA" id="ARBA00023098"/>
    </source>
</evidence>
<comment type="caution">
    <text evidence="12">The sequence shown here is derived from an EMBL/GenBank/DDBJ whole genome shotgun (WGS) entry which is preliminary data.</text>
</comment>
<dbReference type="OrthoDB" id="9801642at2"/>
<dbReference type="EC" id="2.4.1.182" evidence="2 10"/>
<evidence type="ECO:0000313" key="12">
    <source>
        <dbReference type="EMBL" id="KIO44995.1"/>
    </source>
</evidence>
<dbReference type="PANTHER" id="PTHR30372:SF4">
    <property type="entry name" value="LIPID-A-DISACCHARIDE SYNTHASE, MITOCHONDRIAL-RELATED"/>
    <property type="match status" value="1"/>
</dbReference>
<dbReference type="RefSeq" id="WP_041504385.1">
    <property type="nucleotide sequence ID" value="NZ_JPIT01000032.1"/>
</dbReference>
<evidence type="ECO:0000256" key="1">
    <source>
        <dbReference type="ARBA" id="ARBA00002056"/>
    </source>
</evidence>
<dbReference type="NCBIfam" id="TIGR00215">
    <property type="entry name" value="lpxB"/>
    <property type="match status" value="1"/>
</dbReference>
<keyword evidence="8" id="KW-0443">Lipid metabolism</keyword>
<protein>
    <recommendedName>
        <fullName evidence="3 10">Lipid-A-disaccharide synthase</fullName>
        <ecNumber evidence="2 10">2.4.1.182</ecNumber>
    </recommendedName>
</protein>
<name>A0A0C3R5K6_9PORP</name>
<evidence type="ECO:0000256" key="9">
    <source>
        <dbReference type="ARBA" id="ARBA00048975"/>
    </source>
</evidence>
<accession>A0A0C3R5K6</accession>
<dbReference type="InterPro" id="IPR003835">
    <property type="entry name" value="Glyco_trans_19"/>
</dbReference>